<dbReference type="GO" id="GO:0008270">
    <property type="term" value="F:zinc ion binding"/>
    <property type="evidence" value="ECO:0007669"/>
    <property type="project" value="InterPro"/>
</dbReference>
<evidence type="ECO:0008006" key="3">
    <source>
        <dbReference type="Google" id="ProtNLM"/>
    </source>
</evidence>
<protein>
    <recommendedName>
        <fullName evidence="3">Retrotransposon gag domain-containing protein</fullName>
    </recommendedName>
</protein>
<dbReference type="PANTHER" id="PTHR34222">
    <property type="entry name" value="GAG_PRE-INTEGRS DOMAIN-CONTAINING PROTEIN"/>
    <property type="match status" value="1"/>
</dbReference>
<dbReference type="GO" id="GO:0003676">
    <property type="term" value="F:nucleic acid binding"/>
    <property type="evidence" value="ECO:0007669"/>
    <property type="project" value="InterPro"/>
</dbReference>
<dbReference type="Proteomes" id="UP000595140">
    <property type="component" value="Unassembled WGS sequence"/>
</dbReference>
<gene>
    <name evidence="1" type="ORF">CCAM_LOCUS10246</name>
</gene>
<dbReference type="SUPFAM" id="SSF57756">
    <property type="entry name" value="Retrovirus zinc finger-like domains"/>
    <property type="match status" value="1"/>
</dbReference>
<keyword evidence="2" id="KW-1185">Reference proteome</keyword>
<dbReference type="PANTHER" id="PTHR34222:SF33">
    <property type="entry name" value="RETROTRANSPOSON GAG DOMAIN-CONTAINING PROTEIN"/>
    <property type="match status" value="1"/>
</dbReference>
<sequence>MTTTSTTLSSSDPLYFHPSDHPGLLLELDERYGQSNGAMLYKLQKEISSTSQGNLDIAGYYTKLKKSWDELNAILCLPDCTCGAAQALIKHDQDQKLIQFLMGLNSTYNTIRGNLLIMRPLPTLEQAYNLLIQEEKQRDIQPVSQIIPDHASLSVTKPSYGYYKGKPDAKKTLYCDHCKKPGHVVNKCYRLIGFPKDFKFTKGKNASANSANIEDSSEKQFNPNFCKQLLKLLSTVQSNGFSQDSNKSLSVSPDGFPQNSMVHSACSGPFHEEATGSW</sequence>
<name>A0A484KT17_9ASTE</name>
<dbReference type="AlphaFoldDB" id="A0A484KT17"/>
<reference evidence="1 2" key="1">
    <citation type="submission" date="2018-04" db="EMBL/GenBank/DDBJ databases">
        <authorList>
            <person name="Vogel A."/>
        </authorList>
    </citation>
    <scope>NUCLEOTIDE SEQUENCE [LARGE SCALE GENOMIC DNA]</scope>
</reference>
<evidence type="ECO:0000313" key="2">
    <source>
        <dbReference type="Proteomes" id="UP000595140"/>
    </source>
</evidence>
<proteinExistence type="predicted"/>
<dbReference type="OrthoDB" id="1305378at2759"/>
<dbReference type="InterPro" id="IPR036875">
    <property type="entry name" value="Znf_CCHC_sf"/>
</dbReference>
<evidence type="ECO:0000313" key="1">
    <source>
        <dbReference type="EMBL" id="VFQ68470.1"/>
    </source>
</evidence>
<dbReference type="EMBL" id="OOIL02000693">
    <property type="protein sequence ID" value="VFQ68470.1"/>
    <property type="molecule type" value="Genomic_DNA"/>
</dbReference>
<organism evidence="1 2">
    <name type="scientific">Cuscuta campestris</name>
    <dbReference type="NCBI Taxonomy" id="132261"/>
    <lineage>
        <taxon>Eukaryota</taxon>
        <taxon>Viridiplantae</taxon>
        <taxon>Streptophyta</taxon>
        <taxon>Embryophyta</taxon>
        <taxon>Tracheophyta</taxon>
        <taxon>Spermatophyta</taxon>
        <taxon>Magnoliopsida</taxon>
        <taxon>eudicotyledons</taxon>
        <taxon>Gunneridae</taxon>
        <taxon>Pentapetalae</taxon>
        <taxon>asterids</taxon>
        <taxon>lamiids</taxon>
        <taxon>Solanales</taxon>
        <taxon>Convolvulaceae</taxon>
        <taxon>Cuscuteae</taxon>
        <taxon>Cuscuta</taxon>
        <taxon>Cuscuta subgen. Grammica</taxon>
        <taxon>Cuscuta sect. Cleistogrammica</taxon>
    </lineage>
</organism>
<accession>A0A484KT17</accession>